<evidence type="ECO:0000256" key="1">
    <source>
        <dbReference type="ARBA" id="ARBA00004123"/>
    </source>
</evidence>
<dbReference type="eggNOG" id="KOG4795">
    <property type="taxonomic scope" value="Eukaryota"/>
</dbReference>
<evidence type="ECO:0000256" key="3">
    <source>
        <dbReference type="ARBA" id="ARBA00021452"/>
    </source>
</evidence>
<dbReference type="Proteomes" id="UP000014500">
    <property type="component" value="Unassembled WGS sequence"/>
</dbReference>
<comment type="subcellular location">
    <subcellularLocation>
        <location evidence="1">Nucleus</location>
    </subcellularLocation>
</comment>
<feature type="compositionally biased region" description="Basic residues" evidence="10">
    <location>
        <begin position="172"/>
        <end position="185"/>
    </location>
</feature>
<keyword evidence="4" id="KW-0597">Phosphoprotein</keyword>
<proteinExistence type="inferred from homology"/>
<feature type="region of interest" description="Disordered" evidence="10">
    <location>
        <begin position="105"/>
        <end position="261"/>
    </location>
</feature>
<dbReference type="InterPro" id="IPR019194">
    <property type="entry name" value="Tscrpt_elong_fac_Eaf_N"/>
</dbReference>
<dbReference type="GO" id="GO:0003711">
    <property type="term" value="F:transcription elongation factor activity"/>
    <property type="evidence" value="ECO:0007669"/>
    <property type="project" value="TreeGrafter"/>
</dbReference>
<evidence type="ECO:0000256" key="5">
    <source>
        <dbReference type="ARBA" id="ARBA00023015"/>
    </source>
</evidence>
<evidence type="ECO:0000313" key="13">
    <source>
        <dbReference type="Proteomes" id="UP000014500"/>
    </source>
</evidence>
<dbReference type="OMA" id="TFRYDFM"/>
<evidence type="ECO:0000313" key="12">
    <source>
        <dbReference type="EnsemblMetazoa" id="SMAR014939-PA"/>
    </source>
</evidence>
<dbReference type="PANTHER" id="PTHR15970">
    <property type="entry name" value="ELL-ASSOCIATED FACTOR EAF"/>
    <property type="match status" value="1"/>
</dbReference>
<evidence type="ECO:0000256" key="10">
    <source>
        <dbReference type="SAM" id="MobiDB-lite"/>
    </source>
</evidence>
<dbReference type="STRING" id="126957.T1JM59"/>
<comment type="function">
    <text evidence="9">Promotes transcriptional elongation by Su(Tpl)/ELL. Essential for development.</text>
</comment>
<evidence type="ECO:0000256" key="8">
    <source>
        <dbReference type="ARBA" id="ARBA00023242"/>
    </source>
</evidence>
<accession>T1JM59</accession>
<feature type="compositionally biased region" description="Polar residues" evidence="10">
    <location>
        <begin position="136"/>
        <end position="156"/>
    </location>
</feature>
<dbReference type="GO" id="GO:0032783">
    <property type="term" value="C:super elongation complex"/>
    <property type="evidence" value="ECO:0007669"/>
    <property type="project" value="InterPro"/>
</dbReference>
<evidence type="ECO:0000256" key="9">
    <source>
        <dbReference type="ARBA" id="ARBA00025617"/>
    </source>
</evidence>
<reference evidence="13" key="1">
    <citation type="submission" date="2011-05" db="EMBL/GenBank/DDBJ databases">
        <authorList>
            <person name="Richards S.R."/>
            <person name="Qu J."/>
            <person name="Jiang H."/>
            <person name="Jhangiani S.N."/>
            <person name="Agravi P."/>
            <person name="Goodspeed R."/>
            <person name="Gross S."/>
            <person name="Mandapat C."/>
            <person name="Jackson L."/>
            <person name="Mathew T."/>
            <person name="Pu L."/>
            <person name="Thornton R."/>
            <person name="Saada N."/>
            <person name="Wilczek-Boney K.B."/>
            <person name="Lee S."/>
            <person name="Kovar C."/>
            <person name="Wu Y."/>
            <person name="Scherer S.E."/>
            <person name="Worley K.C."/>
            <person name="Muzny D.M."/>
            <person name="Gibbs R."/>
        </authorList>
    </citation>
    <scope>NUCLEOTIDE SEQUENCE</scope>
    <source>
        <strain evidence="13">Brora</strain>
    </source>
</reference>
<dbReference type="AlphaFoldDB" id="T1JM59"/>
<evidence type="ECO:0000256" key="2">
    <source>
        <dbReference type="ARBA" id="ARBA00007798"/>
    </source>
</evidence>
<dbReference type="EnsemblMetazoa" id="SMAR014939-RA">
    <property type="protein sequence ID" value="SMAR014939-PA"/>
    <property type="gene ID" value="SMAR014939"/>
</dbReference>
<dbReference type="PhylomeDB" id="T1JM59"/>
<organism evidence="12 13">
    <name type="scientific">Strigamia maritima</name>
    <name type="common">European centipede</name>
    <name type="synonym">Geophilus maritimus</name>
    <dbReference type="NCBI Taxonomy" id="126957"/>
    <lineage>
        <taxon>Eukaryota</taxon>
        <taxon>Metazoa</taxon>
        <taxon>Ecdysozoa</taxon>
        <taxon>Arthropoda</taxon>
        <taxon>Myriapoda</taxon>
        <taxon>Chilopoda</taxon>
        <taxon>Pleurostigmophora</taxon>
        <taxon>Geophilomorpha</taxon>
        <taxon>Linotaeniidae</taxon>
        <taxon>Strigamia</taxon>
    </lineage>
</organism>
<dbReference type="GO" id="GO:0006368">
    <property type="term" value="P:transcription elongation by RNA polymerase II"/>
    <property type="evidence" value="ECO:0007669"/>
    <property type="project" value="InterPro"/>
</dbReference>
<keyword evidence="7" id="KW-0804">Transcription</keyword>
<dbReference type="InterPro" id="IPR027093">
    <property type="entry name" value="EAF_fam"/>
</dbReference>
<evidence type="ECO:0000256" key="6">
    <source>
        <dbReference type="ARBA" id="ARBA00023159"/>
    </source>
</evidence>
<keyword evidence="13" id="KW-1185">Reference proteome</keyword>
<feature type="compositionally biased region" description="Low complexity" evidence="10">
    <location>
        <begin position="233"/>
        <end position="248"/>
    </location>
</feature>
<keyword evidence="5" id="KW-0805">Transcription regulation</keyword>
<reference evidence="12" key="2">
    <citation type="submission" date="2015-02" db="UniProtKB">
        <authorList>
            <consortium name="EnsemblMetazoa"/>
        </authorList>
    </citation>
    <scope>IDENTIFICATION</scope>
</reference>
<comment type="similarity">
    <text evidence="2">Belongs to the EAF family.</text>
</comment>
<sequence>MADKLGIGTDVKKLRLGESFMKNGQSSFHTLRYDFKPASMDISKVATVDIGQGNQVTVTVPHIEGSGQTVFKGSKKPYTKECVLIIDHVTGEITLERLKSNIQVKKTRAEGSSKVQQVRPITPVDHNAQRKASPAEKQSPTQKNWSSPTQKMSPYQLSPPQRNTSPPPPPPPRKKTSSMKHSNSKHRSEQKIKVPPPTIINKDVSMPMLSTPSDNGFNGKEDASNEVGVLTDSSSGSSSSGSSSSSDQSDSESENEMEPGN</sequence>
<evidence type="ECO:0000256" key="7">
    <source>
        <dbReference type="ARBA" id="ARBA00023163"/>
    </source>
</evidence>
<protein>
    <recommendedName>
        <fullName evidence="3">Ell-associated factor Eaf</fullName>
    </recommendedName>
</protein>
<dbReference type="PANTHER" id="PTHR15970:SF2">
    <property type="entry name" value="ELL-ASSOCIATED FACTOR EAF"/>
    <property type="match status" value="1"/>
</dbReference>
<dbReference type="HOGENOM" id="CLU_025755_2_0_1"/>
<dbReference type="Pfam" id="PF09816">
    <property type="entry name" value="EAF"/>
    <property type="match status" value="1"/>
</dbReference>
<feature type="domain" description="Transcription elongation factor Eaf N-terminal" evidence="11">
    <location>
        <begin position="13"/>
        <end position="109"/>
    </location>
</feature>
<name>T1JM59_STRMM</name>
<keyword evidence="8" id="KW-0539">Nucleus</keyword>
<keyword evidence="6" id="KW-0010">Activator</keyword>
<dbReference type="EMBL" id="JH431954">
    <property type="status" value="NOT_ANNOTATED_CDS"/>
    <property type="molecule type" value="Genomic_DNA"/>
</dbReference>
<evidence type="ECO:0000259" key="11">
    <source>
        <dbReference type="Pfam" id="PF09816"/>
    </source>
</evidence>
<feature type="compositionally biased region" description="Acidic residues" evidence="10">
    <location>
        <begin position="249"/>
        <end position="261"/>
    </location>
</feature>
<evidence type="ECO:0000256" key="4">
    <source>
        <dbReference type="ARBA" id="ARBA00022553"/>
    </source>
</evidence>